<name>A0A512DXK4_9PROT</name>
<keyword evidence="3" id="KW-0560">Oxidoreductase</keyword>
<protein>
    <submittedName>
        <fullName evidence="3">Phytanoyl-CoA dioxygenase</fullName>
    </submittedName>
</protein>
<gene>
    <name evidence="3" type="primary">legD1_2</name>
    <name evidence="3" type="ORF">SAE02_53490</name>
</gene>
<dbReference type="GO" id="GO:0016706">
    <property type="term" value="F:2-oxoglutarate-dependent dioxygenase activity"/>
    <property type="evidence" value="ECO:0007669"/>
    <property type="project" value="UniProtKB-ARBA"/>
</dbReference>
<comment type="caution">
    <text evidence="3">The sequence shown here is derived from an EMBL/GenBank/DDBJ whole genome shotgun (WGS) entry which is preliminary data.</text>
</comment>
<dbReference type="AlphaFoldDB" id="A0A512DXK4"/>
<dbReference type="Pfam" id="PF05721">
    <property type="entry name" value="PhyH"/>
    <property type="match status" value="1"/>
</dbReference>
<keyword evidence="1" id="KW-0479">Metal-binding</keyword>
<keyword evidence="2" id="KW-0408">Iron</keyword>
<dbReference type="EMBL" id="BJYZ01000026">
    <property type="protein sequence ID" value="GEO41201.1"/>
    <property type="molecule type" value="Genomic_DNA"/>
</dbReference>
<keyword evidence="4" id="KW-1185">Reference proteome</keyword>
<dbReference type="InterPro" id="IPR008775">
    <property type="entry name" value="Phytyl_CoA_dOase-like"/>
</dbReference>
<organism evidence="3 4">
    <name type="scientific">Skermanella aerolata</name>
    <dbReference type="NCBI Taxonomy" id="393310"/>
    <lineage>
        <taxon>Bacteria</taxon>
        <taxon>Pseudomonadati</taxon>
        <taxon>Pseudomonadota</taxon>
        <taxon>Alphaproteobacteria</taxon>
        <taxon>Rhodospirillales</taxon>
        <taxon>Azospirillaceae</taxon>
        <taxon>Skermanella</taxon>
    </lineage>
</organism>
<dbReference type="PANTHER" id="PTHR20883:SF15">
    <property type="entry name" value="PHYTANOYL-COA DIOXYGENASE DOMAIN-CONTAINING PROTEIN 1"/>
    <property type="match status" value="1"/>
</dbReference>
<proteinExistence type="predicted"/>
<sequence>MDFLPTLDSPKHEDYFLTSGDKIRVFFEKAGIAAMGPAEPGWQGVDKIGHALHDLDPMFDEFSRDSRLDAICRQTGMVDPLLLQSMVIFKQAHRGGEIDIHQDAAWLYTEPGSVLGFWFALEDATIENNCMWAQPGGHRTGLRSRFRRRPDGSAGMDWSDADGCQVREEHFVPLEASAGTLIVLHGFCPHRSGPNRSRHARGSYSLHVIDGACRYPEDNWLQRSPAMPLRGFDLKLKTIEELPAPIPAFQF</sequence>
<evidence type="ECO:0000256" key="1">
    <source>
        <dbReference type="ARBA" id="ARBA00022723"/>
    </source>
</evidence>
<keyword evidence="3" id="KW-0223">Dioxygenase</keyword>
<accession>A0A512DXK4</accession>
<dbReference type="PANTHER" id="PTHR20883">
    <property type="entry name" value="PHYTANOYL-COA DIOXYGENASE DOMAIN CONTAINING 1"/>
    <property type="match status" value="1"/>
</dbReference>
<dbReference type="SUPFAM" id="SSF51197">
    <property type="entry name" value="Clavaminate synthase-like"/>
    <property type="match status" value="1"/>
</dbReference>
<evidence type="ECO:0000256" key="2">
    <source>
        <dbReference type="ARBA" id="ARBA00023004"/>
    </source>
</evidence>
<reference evidence="3 4" key="1">
    <citation type="submission" date="2019-07" db="EMBL/GenBank/DDBJ databases">
        <title>Whole genome shotgun sequence of Skermanella aerolata NBRC 106429.</title>
        <authorList>
            <person name="Hosoyama A."/>
            <person name="Uohara A."/>
            <person name="Ohji S."/>
            <person name="Ichikawa N."/>
        </authorList>
    </citation>
    <scope>NUCLEOTIDE SEQUENCE [LARGE SCALE GENOMIC DNA]</scope>
    <source>
        <strain evidence="3 4">NBRC 106429</strain>
    </source>
</reference>
<evidence type="ECO:0000313" key="3">
    <source>
        <dbReference type="EMBL" id="GEO41201.1"/>
    </source>
</evidence>
<dbReference type="GO" id="GO:0005506">
    <property type="term" value="F:iron ion binding"/>
    <property type="evidence" value="ECO:0007669"/>
    <property type="project" value="UniProtKB-ARBA"/>
</dbReference>
<dbReference type="Gene3D" id="2.60.120.620">
    <property type="entry name" value="q2cbj1_9rhob like domain"/>
    <property type="match status" value="1"/>
</dbReference>
<evidence type="ECO:0000313" key="4">
    <source>
        <dbReference type="Proteomes" id="UP000321523"/>
    </source>
</evidence>
<dbReference type="Proteomes" id="UP000321523">
    <property type="component" value="Unassembled WGS sequence"/>
</dbReference>